<dbReference type="EMBL" id="VSSR01000042">
    <property type="protein sequence ID" value="TYL80154.1"/>
    <property type="molecule type" value="Genomic_DNA"/>
</dbReference>
<dbReference type="PROSITE" id="PS50943">
    <property type="entry name" value="HTH_CROC1"/>
    <property type="match status" value="1"/>
</dbReference>
<dbReference type="PANTHER" id="PTHR40661:SF3">
    <property type="entry name" value="FELS-1 PROPHAGE TRANSCRIPTIONAL REGULATOR"/>
    <property type="match status" value="1"/>
</dbReference>
<keyword evidence="6" id="KW-1185">Reference proteome</keyword>
<feature type="domain" description="HTH cro/C1-type" evidence="4">
    <location>
        <begin position="86"/>
        <end position="141"/>
    </location>
</feature>
<dbReference type="SUPFAM" id="SSF47413">
    <property type="entry name" value="lambda repressor-like DNA-binding domains"/>
    <property type="match status" value="1"/>
</dbReference>
<accession>A0A5S4WIR8</accession>
<evidence type="ECO:0000259" key="4">
    <source>
        <dbReference type="PROSITE" id="PS50943"/>
    </source>
</evidence>
<dbReference type="InterPro" id="IPR015927">
    <property type="entry name" value="Peptidase_S24_S26A/B/C"/>
</dbReference>
<dbReference type="CDD" id="cd00093">
    <property type="entry name" value="HTH_XRE"/>
    <property type="match status" value="1"/>
</dbReference>
<dbReference type="InterPro" id="IPR001387">
    <property type="entry name" value="Cro/C1-type_HTH"/>
</dbReference>
<organism evidence="5 6">
    <name type="scientific">Bradyrhizobium cytisi</name>
    <dbReference type="NCBI Taxonomy" id="515489"/>
    <lineage>
        <taxon>Bacteria</taxon>
        <taxon>Pseudomonadati</taxon>
        <taxon>Pseudomonadota</taxon>
        <taxon>Alphaproteobacteria</taxon>
        <taxon>Hyphomicrobiales</taxon>
        <taxon>Nitrobacteraceae</taxon>
        <taxon>Bradyrhizobium</taxon>
    </lineage>
</organism>
<proteinExistence type="predicted"/>
<sequence>MLSRRFISEAVDGFFRPKVRAKAAGPPNTANTSETVLSDGAFPEPVLRESACAMTPNYMIHVDEVNMTCVNTICDYGPMETMGERLRAARKKAGYGSAMAAAKKFRWPTSTYAAHENGQNEFSVDVAERYARAFKVTASWLLTEEGSQARRNVVIVEGLVGAGGVVDTSAENTGPDGIEEIEVPYQLPDNAAAYRVAGDSMFPRYDDGDIIIVVKREQPPFELLNFETLVTTSDGSRYLKRIVAGARKGQFDLESFNAPPMRNVKIQSATEVHSVVRRGKWRSLDAAGKRRLMQRALKEKA</sequence>
<comment type="caution">
    <text evidence="5">The sequence shown here is derived from an EMBL/GenBank/DDBJ whole genome shotgun (WGS) entry which is preliminary data.</text>
</comment>
<protein>
    <submittedName>
        <fullName evidence="5">Helix-turn-helix domain-containing protein</fullName>
    </submittedName>
</protein>
<dbReference type="SUPFAM" id="SSF51306">
    <property type="entry name" value="LexA/Signal peptidase"/>
    <property type="match status" value="1"/>
</dbReference>
<name>A0A5S4WIR8_9BRAD</name>
<dbReference type="Gene3D" id="2.10.109.10">
    <property type="entry name" value="Umud Fragment, subunit A"/>
    <property type="match status" value="1"/>
</dbReference>
<evidence type="ECO:0000256" key="3">
    <source>
        <dbReference type="ARBA" id="ARBA00023163"/>
    </source>
</evidence>
<keyword evidence="3" id="KW-0804">Transcription</keyword>
<dbReference type="GO" id="GO:0003677">
    <property type="term" value="F:DNA binding"/>
    <property type="evidence" value="ECO:0007669"/>
    <property type="project" value="UniProtKB-KW"/>
</dbReference>
<evidence type="ECO:0000313" key="6">
    <source>
        <dbReference type="Proteomes" id="UP000324853"/>
    </source>
</evidence>
<dbReference type="SMART" id="SM00530">
    <property type="entry name" value="HTH_XRE"/>
    <property type="match status" value="1"/>
</dbReference>
<gene>
    <name evidence="5" type="ORF">FXB38_24615</name>
</gene>
<keyword evidence="2" id="KW-0238">DNA-binding</keyword>
<dbReference type="OrthoDB" id="9792157at2"/>
<reference evidence="5 6" key="1">
    <citation type="submission" date="2019-08" db="EMBL/GenBank/DDBJ databases">
        <title>Bradyrhizobium hipponensis sp. nov., a rhizobium isolated from a Lupinus angustifolius root nodule in Tunisia.</title>
        <authorList>
            <person name="Off K."/>
            <person name="Rejili M."/>
            <person name="Mars M."/>
            <person name="Brachmann A."/>
            <person name="Marin M."/>
        </authorList>
    </citation>
    <scope>NUCLEOTIDE SEQUENCE [LARGE SCALE GENOMIC DNA]</scope>
    <source>
        <strain evidence="5 6">CTAW11</strain>
    </source>
</reference>
<dbReference type="PANTHER" id="PTHR40661">
    <property type="match status" value="1"/>
</dbReference>
<dbReference type="CDD" id="cd06462">
    <property type="entry name" value="Peptidase_S24_S26"/>
    <property type="match status" value="1"/>
</dbReference>
<dbReference type="Pfam" id="PF00717">
    <property type="entry name" value="Peptidase_S24"/>
    <property type="match status" value="1"/>
</dbReference>
<evidence type="ECO:0000313" key="5">
    <source>
        <dbReference type="EMBL" id="TYL80154.1"/>
    </source>
</evidence>
<evidence type="ECO:0000256" key="2">
    <source>
        <dbReference type="ARBA" id="ARBA00023125"/>
    </source>
</evidence>
<dbReference type="AlphaFoldDB" id="A0A5S4WIR8"/>
<dbReference type="Pfam" id="PF13560">
    <property type="entry name" value="HTH_31"/>
    <property type="match status" value="1"/>
</dbReference>
<dbReference type="Proteomes" id="UP000324853">
    <property type="component" value="Unassembled WGS sequence"/>
</dbReference>
<dbReference type="InterPro" id="IPR010982">
    <property type="entry name" value="Lambda_DNA-bd_dom_sf"/>
</dbReference>
<dbReference type="Gene3D" id="1.10.260.40">
    <property type="entry name" value="lambda repressor-like DNA-binding domains"/>
    <property type="match status" value="1"/>
</dbReference>
<evidence type="ECO:0000256" key="1">
    <source>
        <dbReference type="ARBA" id="ARBA00023015"/>
    </source>
</evidence>
<dbReference type="InterPro" id="IPR036286">
    <property type="entry name" value="LexA/Signal_pep-like_sf"/>
</dbReference>
<keyword evidence="1" id="KW-0805">Transcription regulation</keyword>